<keyword evidence="2" id="KW-1185">Reference proteome</keyword>
<dbReference type="Proteomes" id="UP000298030">
    <property type="component" value="Unassembled WGS sequence"/>
</dbReference>
<proteinExistence type="predicted"/>
<dbReference type="OrthoDB" id="8954335at2759"/>
<name>A0A4Y7SAY3_COPMI</name>
<evidence type="ECO:0000313" key="1">
    <source>
        <dbReference type="EMBL" id="TEB18762.1"/>
    </source>
</evidence>
<evidence type="ECO:0000313" key="2">
    <source>
        <dbReference type="Proteomes" id="UP000298030"/>
    </source>
</evidence>
<gene>
    <name evidence="1" type="ORF">FA13DRAFT_540217</name>
</gene>
<accession>A0A4Y7SAY3</accession>
<protein>
    <recommendedName>
        <fullName evidence="3">G domain-containing protein</fullName>
    </recommendedName>
</protein>
<sequence>MGSHNRLVIVDTPGFDNTDPDVTDDAVMDRIKNWFRQGFPRKGSFGGVIYLYDISRTMTADLPLRKILLVTSKWDSLRLHDRPPSHDETVESLKRDNWRLLVKPRVGPGAKVMKWDRDAPEEGPDNAKDVVESASRGVVREQIDPVQENVQKDDIVILWVRLNTRSQRL</sequence>
<reference evidence="1 2" key="1">
    <citation type="journal article" date="2019" name="Nat. Ecol. Evol.">
        <title>Megaphylogeny resolves global patterns of mushroom evolution.</title>
        <authorList>
            <person name="Varga T."/>
            <person name="Krizsan K."/>
            <person name="Foldi C."/>
            <person name="Dima B."/>
            <person name="Sanchez-Garcia M."/>
            <person name="Sanchez-Ramirez S."/>
            <person name="Szollosi G.J."/>
            <person name="Szarkandi J.G."/>
            <person name="Papp V."/>
            <person name="Albert L."/>
            <person name="Andreopoulos W."/>
            <person name="Angelini C."/>
            <person name="Antonin V."/>
            <person name="Barry K.W."/>
            <person name="Bougher N.L."/>
            <person name="Buchanan P."/>
            <person name="Buyck B."/>
            <person name="Bense V."/>
            <person name="Catcheside P."/>
            <person name="Chovatia M."/>
            <person name="Cooper J."/>
            <person name="Damon W."/>
            <person name="Desjardin D."/>
            <person name="Finy P."/>
            <person name="Geml J."/>
            <person name="Haridas S."/>
            <person name="Hughes K."/>
            <person name="Justo A."/>
            <person name="Karasinski D."/>
            <person name="Kautmanova I."/>
            <person name="Kiss B."/>
            <person name="Kocsube S."/>
            <person name="Kotiranta H."/>
            <person name="LaButti K.M."/>
            <person name="Lechner B.E."/>
            <person name="Liimatainen K."/>
            <person name="Lipzen A."/>
            <person name="Lukacs Z."/>
            <person name="Mihaltcheva S."/>
            <person name="Morgado L.N."/>
            <person name="Niskanen T."/>
            <person name="Noordeloos M.E."/>
            <person name="Ohm R.A."/>
            <person name="Ortiz-Santana B."/>
            <person name="Ovrebo C."/>
            <person name="Racz N."/>
            <person name="Riley R."/>
            <person name="Savchenko A."/>
            <person name="Shiryaev A."/>
            <person name="Soop K."/>
            <person name="Spirin V."/>
            <person name="Szebenyi C."/>
            <person name="Tomsovsky M."/>
            <person name="Tulloss R.E."/>
            <person name="Uehling J."/>
            <person name="Grigoriev I.V."/>
            <person name="Vagvolgyi C."/>
            <person name="Papp T."/>
            <person name="Martin F.M."/>
            <person name="Miettinen O."/>
            <person name="Hibbett D.S."/>
            <person name="Nagy L.G."/>
        </authorList>
    </citation>
    <scope>NUCLEOTIDE SEQUENCE [LARGE SCALE GENOMIC DNA]</scope>
    <source>
        <strain evidence="1 2">FP101781</strain>
    </source>
</reference>
<dbReference type="Gene3D" id="3.40.50.300">
    <property type="entry name" value="P-loop containing nucleotide triphosphate hydrolases"/>
    <property type="match status" value="1"/>
</dbReference>
<dbReference type="AlphaFoldDB" id="A0A4Y7SAY3"/>
<dbReference type="EMBL" id="QPFP01000229">
    <property type="protein sequence ID" value="TEB18762.1"/>
    <property type="molecule type" value="Genomic_DNA"/>
</dbReference>
<dbReference type="InterPro" id="IPR027417">
    <property type="entry name" value="P-loop_NTPase"/>
</dbReference>
<evidence type="ECO:0008006" key="3">
    <source>
        <dbReference type="Google" id="ProtNLM"/>
    </source>
</evidence>
<comment type="caution">
    <text evidence="1">The sequence shown here is derived from an EMBL/GenBank/DDBJ whole genome shotgun (WGS) entry which is preliminary data.</text>
</comment>
<organism evidence="1 2">
    <name type="scientific">Coprinellus micaceus</name>
    <name type="common">Glistening ink-cap mushroom</name>
    <name type="synonym">Coprinus micaceus</name>
    <dbReference type="NCBI Taxonomy" id="71717"/>
    <lineage>
        <taxon>Eukaryota</taxon>
        <taxon>Fungi</taxon>
        <taxon>Dikarya</taxon>
        <taxon>Basidiomycota</taxon>
        <taxon>Agaricomycotina</taxon>
        <taxon>Agaricomycetes</taxon>
        <taxon>Agaricomycetidae</taxon>
        <taxon>Agaricales</taxon>
        <taxon>Agaricineae</taxon>
        <taxon>Psathyrellaceae</taxon>
        <taxon>Coprinellus</taxon>
    </lineage>
</organism>